<evidence type="ECO:0000256" key="1">
    <source>
        <dbReference type="SAM" id="MobiDB-lite"/>
    </source>
</evidence>
<name>A0A1T4R7G1_9ACTN</name>
<proteinExistence type="predicted"/>
<evidence type="ECO:0000313" key="2">
    <source>
        <dbReference type="EMBL" id="SKA11756.1"/>
    </source>
</evidence>
<dbReference type="STRING" id="1122192.SAMN02745673_02575"/>
<dbReference type="EMBL" id="FUWS01000006">
    <property type="protein sequence ID" value="SKA11756.1"/>
    <property type="molecule type" value="Genomic_DNA"/>
</dbReference>
<dbReference type="Proteomes" id="UP000190637">
    <property type="component" value="Unassembled WGS sequence"/>
</dbReference>
<feature type="region of interest" description="Disordered" evidence="1">
    <location>
        <begin position="48"/>
        <end position="86"/>
    </location>
</feature>
<dbReference type="AlphaFoldDB" id="A0A1T4R7G1"/>
<accession>A0A1T4R7G1</accession>
<protein>
    <submittedName>
        <fullName evidence="2">Uncharacterized protein</fullName>
    </submittedName>
</protein>
<organism evidence="2 3">
    <name type="scientific">Marinactinospora thermotolerans DSM 45154</name>
    <dbReference type="NCBI Taxonomy" id="1122192"/>
    <lineage>
        <taxon>Bacteria</taxon>
        <taxon>Bacillati</taxon>
        <taxon>Actinomycetota</taxon>
        <taxon>Actinomycetes</taxon>
        <taxon>Streptosporangiales</taxon>
        <taxon>Nocardiopsidaceae</taxon>
        <taxon>Marinactinospora</taxon>
    </lineage>
</organism>
<evidence type="ECO:0000313" key="3">
    <source>
        <dbReference type="Proteomes" id="UP000190637"/>
    </source>
</evidence>
<keyword evidence="3" id="KW-1185">Reference proteome</keyword>
<gene>
    <name evidence="2" type="ORF">SAMN02745673_02575</name>
</gene>
<reference evidence="2 3" key="1">
    <citation type="submission" date="2017-02" db="EMBL/GenBank/DDBJ databases">
        <authorList>
            <person name="Peterson S.W."/>
        </authorList>
    </citation>
    <scope>NUCLEOTIDE SEQUENCE [LARGE SCALE GENOMIC DNA]</scope>
    <source>
        <strain evidence="2 3">DSM 45154</strain>
    </source>
</reference>
<sequence length="86" mass="9485">MSPGDTYYRTAPHHLTTYATRPVFPCTALTGVGRVARLRDRVVHAARDTVPGPEPLNVRAGPSTAKRTWTVRPGDRDGFRGRRAQS</sequence>